<dbReference type="Gene3D" id="3.30.710.10">
    <property type="entry name" value="Potassium Channel Kv1.1, Chain A"/>
    <property type="match status" value="1"/>
</dbReference>
<accession>A0A9Q3C1D3</accession>
<evidence type="ECO:0008006" key="3">
    <source>
        <dbReference type="Google" id="ProtNLM"/>
    </source>
</evidence>
<dbReference type="InterPro" id="IPR011333">
    <property type="entry name" value="SKP1/BTB/POZ_sf"/>
</dbReference>
<name>A0A9Q3C1D3_9BASI</name>
<comment type="caution">
    <text evidence="1">The sequence shown here is derived from an EMBL/GenBank/DDBJ whole genome shotgun (WGS) entry which is preliminary data.</text>
</comment>
<dbReference type="PANTHER" id="PTHR31758">
    <property type="entry name" value="BTB/POZ DOMAIN-CONTAINING PROTEIN YLR108C"/>
    <property type="match status" value="1"/>
</dbReference>
<dbReference type="PANTHER" id="PTHR31758:SF2">
    <property type="entry name" value="BTB_POZ DOMAIN-CONTAINING PROTEIN YLR108C"/>
    <property type="match status" value="1"/>
</dbReference>
<dbReference type="OrthoDB" id="2370221at2759"/>
<proteinExistence type="predicted"/>
<evidence type="ECO:0000313" key="2">
    <source>
        <dbReference type="Proteomes" id="UP000765509"/>
    </source>
</evidence>
<evidence type="ECO:0000313" key="1">
    <source>
        <dbReference type="EMBL" id="MBW0476549.1"/>
    </source>
</evidence>
<reference evidence="1" key="1">
    <citation type="submission" date="2021-03" db="EMBL/GenBank/DDBJ databases">
        <title>Draft genome sequence of rust myrtle Austropuccinia psidii MF-1, a brazilian biotype.</title>
        <authorList>
            <person name="Quecine M.C."/>
            <person name="Pachon D.M.R."/>
            <person name="Bonatelli M.L."/>
            <person name="Correr F.H."/>
            <person name="Franceschini L.M."/>
            <person name="Leite T.F."/>
            <person name="Margarido G.R.A."/>
            <person name="Almeida C.A."/>
            <person name="Ferrarezi J.A."/>
            <person name="Labate C.A."/>
        </authorList>
    </citation>
    <scope>NUCLEOTIDE SEQUENCE</scope>
    <source>
        <strain evidence="1">MF-1</strain>
    </source>
</reference>
<sequence length="392" mass="43327">MNHTVSAGRTLKVTATPSISHILNAFPNAITLGDPSANALSPHTNAFIPNDLPFTVIVRGKPFKLTYNQIIYDQPNIFTTAFLGGFAESESRTMTIADRSPALFQVIYEYLAGYAILPDPSIDLRNLLSDCEYYGLQRLKDELTLPKLVDALSSKHILSRVVRLEDVCLRRVPEIEWNNHGLVESTQENQTTSLPRHLMVYLTKTMFKLDLVVKSNGECSQALFSIELPAYAANLRSKPLSFRDDDDQDWAAVMAESLSSTPLTLNDGEFEGNFGDLVQWINTFLYKFSSGCSGASASSSRPIIPLQDPEVTEKLSKIMPSLAENLRSRALQGPTLLKLATSFWASDMSIVVAPLNPVNSSNSTSNLVAKILNCNLSTGLYRRKCARPFVNI</sequence>
<dbReference type="EMBL" id="AVOT02004505">
    <property type="protein sequence ID" value="MBW0476549.1"/>
    <property type="molecule type" value="Genomic_DNA"/>
</dbReference>
<dbReference type="AlphaFoldDB" id="A0A9Q3C1D3"/>
<dbReference type="SUPFAM" id="SSF54695">
    <property type="entry name" value="POZ domain"/>
    <property type="match status" value="1"/>
</dbReference>
<dbReference type="Proteomes" id="UP000765509">
    <property type="component" value="Unassembled WGS sequence"/>
</dbReference>
<gene>
    <name evidence="1" type="ORF">O181_016264</name>
</gene>
<keyword evidence="2" id="KW-1185">Reference proteome</keyword>
<protein>
    <recommendedName>
        <fullName evidence="3">BTB domain-containing protein</fullName>
    </recommendedName>
</protein>
<organism evidence="1 2">
    <name type="scientific">Austropuccinia psidii MF-1</name>
    <dbReference type="NCBI Taxonomy" id="1389203"/>
    <lineage>
        <taxon>Eukaryota</taxon>
        <taxon>Fungi</taxon>
        <taxon>Dikarya</taxon>
        <taxon>Basidiomycota</taxon>
        <taxon>Pucciniomycotina</taxon>
        <taxon>Pucciniomycetes</taxon>
        <taxon>Pucciniales</taxon>
        <taxon>Sphaerophragmiaceae</taxon>
        <taxon>Austropuccinia</taxon>
    </lineage>
</organism>